<evidence type="ECO:0000256" key="1">
    <source>
        <dbReference type="SAM" id="SignalP"/>
    </source>
</evidence>
<proteinExistence type="predicted"/>
<dbReference type="RefSeq" id="WP_135768692.1">
    <property type="nucleotide sequence ID" value="NZ_RQET01000009.1"/>
</dbReference>
<dbReference type="Proteomes" id="UP000298458">
    <property type="component" value="Unassembled WGS sequence"/>
</dbReference>
<evidence type="ECO:0000313" key="2">
    <source>
        <dbReference type="EMBL" id="TGK09006.1"/>
    </source>
</evidence>
<comment type="caution">
    <text evidence="2">The sequence shown here is derived from an EMBL/GenBank/DDBJ whole genome shotgun (WGS) entry which is preliminary data.</text>
</comment>
<reference evidence="2" key="1">
    <citation type="journal article" date="2019" name="PLoS Negl. Trop. Dis.">
        <title>Revisiting the worldwide diversity of Leptospira species in the environment.</title>
        <authorList>
            <person name="Vincent A.T."/>
            <person name="Schiettekatte O."/>
            <person name="Bourhy P."/>
            <person name="Veyrier F.J."/>
            <person name="Picardeau M."/>
        </authorList>
    </citation>
    <scope>NUCLEOTIDE SEQUENCE [LARGE SCALE GENOMIC DNA]</scope>
    <source>
        <strain evidence="2">SSW15</strain>
    </source>
</reference>
<dbReference type="EMBL" id="RQET01000009">
    <property type="protein sequence ID" value="TGK09006.1"/>
    <property type="molecule type" value="Genomic_DNA"/>
</dbReference>
<dbReference type="AlphaFoldDB" id="A0A4R9GB53"/>
<protein>
    <submittedName>
        <fullName evidence="2">Uncharacterized protein</fullName>
    </submittedName>
</protein>
<sequence length="106" mass="11814">MKRFSLNLLASLLSLLFVSELLGQDFSGGKMRVLSKKARIQEFKEIVSSHHPPLSSGEDDKGVLSSIRPQAGFGAADRSHTDFRIKEIFGSHHTLSYRYLFLPPPA</sequence>
<gene>
    <name evidence="2" type="ORF">EHO60_13365</name>
</gene>
<keyword evidence="3" id="KW-1185">Reference proteome</keyword>
<feature type="signal peptide" evidence="1">
    <location>
        <begin position="1"/>
        <end position="23"/>
    </location>
</feature>
<organism evidence="2 3">
    <name type="scientific">Leptospira fletcheri</name>
    <dbReference type="NCBI Taxonomy" id="2484981"/>
    <lineage>
        <taxon>Bacteria</taxon>
        <taxon>Pseudomonadati</taxon>
        <taxon>Spirochaetota</taxon>
        <taxon>Spirochaetia</taxon>
        <taxon>Leptospirales</taxon>
        <taxon>Leptospiraceae</taxon>
        <taxon>Leptospira</taxon>
    </lineage>
</organism>
<accession>A0A4R9GB53</accession>
<feature type="chain" id="PRO_5020960498" evidence="1">
    <location>
        <begin position="24"/>
        <end position="106"/>
    </location>
</feature>
<dbReference type="OrthoDB" id="330382at2"/>
<keyword evidence="1" id="KW-0732">Signal</keyword>
<name>A0A4R9GB53_9LEPT</name>
<evidence type="ECO:0000313" key="3">
    <source>
        <dbReference type="Proteomes" id="UP000298458"/>
    </source>
</evidence>